<dbReference type="GO" id="GO:0004674">
    <property type="term" value="F:protein serine/threonine kinase activity"/>
    <property type="evidence" value="ECO:0007669"/>
    <property type="project" value="UniProtKB-KW"/>
</dbReference>
<dbReference type="InterPro" id="IPR011009">
    <property type="entry name" value="Kinase-like_dom_sf"/>
</dbReference>
<protein>
    <submittedName>
        <fullName evidence="3">Serine/threonine protein kinase</fullName>
    </submittedName>
</protein>
<keyword evidence="1" id="KW-0472">Membrane</keyword>
<dbReference type="GO" id="GO:0005524">
    <property type="term" value="F:ATP binding"/>
    <property type="evidence" value="ECO:0007669"/>
    <property type="project" value="InterPro"/>
</dbReference>
<dbReference type="KEGG" id="mds:MDIS_01925"/>
<keyword evidence="1" id="KW-1133">Transmembrane helix</keyword>
<sequence length="740" mass="87323">MINFIDKNIENNSDFLVKKSSIFWHIIYTKSKIPNSGWKIHISSLIKNISKTLFLVSNYCYKNKLTFKFIADKNKIIENQSKLSWIFSFGKFITIYFVDDIQFLKNIGKISELLKSFNGIQIHSDRLFFDSKVVNYRYGSNFNTPESNFSKSDRKKNYYYLPKNVKEILPENTSIARLDNFLVGGQYEILYIVHQNSASNVYIARREERFYIVKSCPIYAIFSKNKSCIFFRKNELKILKTLSSLKMQITPRFLDSFIVENSFYIIREYIVGKNLNFFMTQNSIFNLNSVNSFVSILVDKLIKTLSTIIIIHNNNIVLNDINLSNFVITSDDKVYFLDFEFSFLLNDKKTSFIDKLELSTDKFNLNKTKINSTKKDIMKLTICFIELFIGQIPKFYSQEKLKWFLLCFFNFVLFYGINFSFFKILLNFLDLNIETEKNILNLKKLKIDNNSKKESLCLISIKAVIIEKFLSISKHFSNHKISKLNFSDFRVDFVFKSINKFPIINNHIKLIDKVEKITKFSNFAKFKTKNLIFWSFWFIYKYKKINNENFKKMYLKIIKYLFDERVVKLKKSVALSNKHYLSPYLLDGMVGLFWLVRLGNVKEYLGEVEEFEKLTTAHISNKVNFWQGLSGIIHYYSKLETNSYNETLQLWVYSILNLWNDTNKTFVEITGYKASYDDKINADLIIFNSLELAIKKLNLNIYNFNLNKTSNKSTINKICNNKAVFRISKIVDQIQNVGKV</sequence>
<keyword evidence="3" id="KW-0808">Transferase</keyword>
<dbReference type="AlphaFoldDB" id="A0AAJ5NRV6"/>
<evidence type="ECO:0000313" key="4">
    <source>
        <dbReference type="Proteomes" id="UP000289629"/>
    </source>
</evidence>
<dbReference type="InterPro" id="IPR057929">
    <property type="entry name" value="RamC_N"/>
</dbReference>
<reference evidence="3 4" key="1">
    <citation type="submission" date="2019-01" db="EMBL/GenBank/DDBJ databases">
        <authorList>
            <consortium name="Pathogen Informatics"/>
        </authorList>
    </citation>
    <scope>NUCLEOTIDE SEQUENCE [LARGE SCALE GENOMIC DNA]</scope>
    <source>
        <strain evidence="3 4">NCTC10125</strain>
    </source>
</reference>
<accession>A0AAJ5NRV6</accession>
<dbReference type="Gene3D" id="3.30.200.20">
    <property type="entry name" value="Phosphorylase Kinase, domain 1"/>
    <property type="match status" value="1"/>
</dbReference>
<dbReference type="EMBL" id="LR214971">
    <property type="protein sequence ID" value="VEU61756.1"/>
    <property type="molecule type" value="Genomic_DNA"/>
</dbReference>
<proteinExistence type="predicted"/>
<dbReference type="Proteomes" id="UP000289629">
    <property type="component" value="Chromosome"/>
</dbReference>
<evidence type="ECO:0000313" key="3">
    <source>
        <dbReference type="EMBL" id="VEU61756.1"/>
    </source>
</evidence>
<dbReference type="Pfam" id="PF00069">
    <property type="entry name" value="Pkinase"/>
    <property type="match status" value="1"/>
</dbReference>
<dbReference type="InterPro" id="IPR000719">
    <property type="entry name" value="Prot_kinase_dom"/>
</dbReference>
<evidence type="ECO:0000259" key="2">
    <source>
        <dbReference type="PROSITE" id="PS50011"/>
    </source>
</evidence>
<feature type="transmembrane region" description="Helical" evidence="1">
    <location>
        <begin position="403"/>
        <end position="426"/>
    </location>
</feature>
<keyword evidence="3" id="KW-0418">Kinase</keyword>
<keyword evidence="3" id="KW-0723">Serine/threonine-protein kinase</keyword>
<dbReference type="SUPFAM" id="SSF56112">
    <property type="entry name" value="Protein kinase-like (PK-like)"/>
    <property type="match status" value="1"/>
</dbReference>
<feature type="domain" description="Protein kinase" evidence="2">
    <location>
        <begin position="187"/>
        <end position="470"/>
    </location>
</feature>
<dbReference type="Gene3D" id="1.10.510.10">
    <property type="entry name" value="Transferase(Phosphotransferase) domain 1"/>
    <property type="match status" value="1"/>
</dbReference>
<gene>
    <name evidence="3" type="primary">pknB</name>
    <name evidence="3" type="ORF">NCTC10125_00373</name>
</gene>
<dbReference type="SMART" id="SM00220">
    <property type="entry name" value="S_TKc"/>
    <property type="match status" value="1"/>
</dbReference>
<dbReference type="Pfam" id="PF25816">
    <property type="entry name" value="RamC_N"/>
    <property type="match status" value="1"/>
</dbReference>
<organism evidence="3 4">
    <name type="scientific">Mesomycoplasma dispar</name>
    <dbReference type="NCBI Taxonomy" id="86660"/>
    <lineage>
        <taxon>Bacteria</taxon>
        <taxon>Bacillati</taxon>
        <taxon>Mycoplasmatota</taxon>
        <taxon>Mycoplasmoidales</taxon>
        <taxon>Metamycoplasmataceae</taxon>
        <taxon>Mesomycoplasma</taxon>
    </lineage>
</organism>
<name>A0AAJ5NRV6_9BACT</name>
<dbReference type="PROSITE" id="PS50011">
    <property type="entry name" value="PROTEIN_KINASE_DOM"/>
    <property type="match status" value="1"/>
</dbReference>
<keyword evidence="1" id="KW-0812">Transmembrane</keyword>
<evidence type="ECO:0000256" key="1">
    <source>
        <dbReference type="SAM" id="Phobius"/>
    </source>
</evidence>
<dbReference type="RefSeq" id="WP_044635394.1">
    <property type="nucleotide sequence ID" value="NZ_CP007229.1"/>
</dbReference>